<protein>
    <submittedName>
        <fullName evidence="1">Uncharacterized protein</fullName>
    </submittedName>
</protein>
<dbReference type="EMBL" id="JACGWK010000011">
    <property type="protein sequence ID" value="KAL0327482.1"/>
    <property type="molecule type" value="Genomic_DNA"/>
</dbReference>
<organism evidence="1">
    <name type="scientific">Sesamum angustifolium</name>
    <dbReference type="NCBI Taxonomy" id="2727405"/>
    <lineage>
        <taxon>Eukaryota</taxon>
        <taxon>Viridiplantae</taxon>
        <taxon>Streptophyta</taxon>
        <taxon>Embryophyta</taxon>
        <taxon>Tracheophyta</taxon>
        <taxon>Spermatophyta</taxon>
        <taxon>Magnoliopsida</taxon>
        <taxon>eudicotyledons</taxon>
        <taxon>Gunneridae</taxon>
        <taxon>Pentapetalae</taxon>
        <taxon>asterids</taxon>
        <taxon>lamiids</taxon>
        <taxon>Lamiales</taxon>
        <taxon>Pedaliaceae</taxon>
        <taxon>Sesamum</taxon>
    </lineage>
</organism>
<name>A0AAW2M7P4_9LAMI</name>
<reference evidence="1" key="2">
    <citation type="journal article" date="2024" name="Plant">
        <title>Genomic evolution and insights into agronomic trait innovations of Sesamum species.</title>
        <authorList>
            <person name="Miao H."/>
            <person name="Wang L."/>
            <person name="Qu L."/>
            <person name="Liu H."/>
            <person name="Sun Y."/>
            <person name="Le M."/>
            <person name="Wang Q."/>
            <person name="Wei S."/>
            <person name="Zheng Y."/>
            <person name="Lin W."/>
            <person name="Duan Y."/>
            <person name="Cao H."/>
            <person name="Xiong S."/>
            <person name="Wang X."/>
            <person name="Wei L."/>
            <person name="Li C."/>
            <person name="Ma Q."/>
            <person name="Ju M."/>
            <person name="Zhao R."/>
            <person name="Li G."/>
            <person name="Mu C."/>
            <person name="Tian Q."/>
            <person name="Mei H."/>
            <person name="Zhang T."/>
            <person name="Gao T."/>
            <person name="Zhang H."/>
        </authorList>
    </citation>
    <scope>NUCLEOTIDE SEQUENCE</scope>
    <source>
        <strain evidence="1">G01</strain>
    </source>
</reference>
<evidence type="ECO:0000313" key="1">
    <source>
        <dbReference type="EMBL" id="KAL0327482.1"/>
    </source>
</evidence>
<comment type="caution">
    <text evidence="1">The sequence shown here is derived from an EMBL/GenBank/DDBJ whole genome shotgun (WGS) entry which is preliminary data.</text>
</comment>
<sequence length="112" mass="12268">MADQSGISNRLDVMEARLRRVEELTGKPKQPPTMGLIQQVSVVQEAVENLKRKVKEELPQFVEKGLVSVPEEIGCLFEAVDIKLEALKTDIRLVKKTVASGGTKGSVVALKV</sequence>
<gene>
    <name evidence="1" type="ORF">Sangu_1826200</name>
</gene>
<dbReference type="AlphaFoldDB" id="A0AAW2M7P4"/>
<reference evidence="1" key="1">
    <citation type="submission" date="2020-06" db="EMBL/GenBank/DDBJ databases">
        <authorList>
            <person name="Li T."/>
            <person name="Hu X."/>
            <person name="Zhang T."/>
            <person name="Song X."/>
            <person name="Zhang H."/>
            <person name="Dai N."/>
            <person name="Sheng W."/>
            <person name="Hou X."/>
            <person name="Wei L."/>
        </authorList>
    </citation>
    <scope>NUCLEOTIDE SEQUENCE</scope>
    <source>
        <strain evidence="1">G01</strain>
        <tissue evidence="1">Leaf</tissue>
    </source>
</reference>
<accession>A0AAW2M7P4</accession>
<proteinExistence type="predicted"/>